<dbReference type="SMART" id="SM00354">
    <property type="entry name" value="HTH_LACI"/>
    <property type="match status" value="1"/>
</dbReference>
<evidence type="ECO:0000256" key="2">
    <source>
        <dbReference type="ARBA" id="ARBA00023125"/>
    </source>
</evidence>
<evidence type="ECO:0000313" key="6">
    <source>
        <dbReference type="Proteomes" id="UP001520140"/>
    </source>
</evidence>
<keyword evidence="1" id="KW-0805">Transcription regulation</keyword>
<gene>
    <name evidence="5" type="ORF">HQ605_09940</name>
</gene>
<protein>
    <submittedName>
        <fullName evidence="5">LacI family DNA-binding transcriptional regulator</fullName>
    </submittedName>
</protein>
<dbReference type="CDD" id="cd01392">
    <property type="entry name" value="HTH_LacI"/>
    <property type="match status" value="1"/>
</dbReference>
<dbReference type="PANTHER" id="PTHR30146:SF138">
    <property type="entry name" value="TRANSCRIPTIONAL REGULATORY PROTEIN"/>
    <property type="match status" value="1"/>
</dbReference>
<name>A0ABS7NT20_9NOCA</name>
<dbReference type="SUPFAM" id="SSF47413">
    <property type="entry name" value="lambda repressor-like DNA-binding domains"/>
    <property type="match status" value="1"/>
</dbReference>
<comment type="caution">
    <text evidence="5">The sequence shown here is derived from an EMBL/GenBank/DDBJ whole genome shotgun (WGS) entry which is preliminary data.</text>
</comment>
<dbReference type="Gene3D" id="3.40.50.2300">
    <property type="match status" value="2"/>
</dbReference>
<dbReference type="InterPro" id="IPR000843">
    <property type="entry name" value="HTH_LacI"/>
</dbReference>
<keyword evidence="6" id="KW-1185">Reference proteome</keyword>
<keyword evidence="3" id="KW-0804">Transcription</keyword>
<dbReference type="EMBL" id="JABUKG010000009">
    <property type="protein sequence ID" value="MBY6321144.1"/>
    <property type="molecule type" value="Genomic_DNA"/>
</dbReference>
<evidence type="ECO:0000256" key="1">
    <source>
        <dbReference type="ARBA" id="ARBA00023015"/>
    </source>
</evidence>
<dbReference type="SUPFAM" id="SSF53822">
    <property type="entry name" value="Periplasmic binding protein-like I"/>
    <property type="match status" value="1"/>
</dbReference>
<dbReference type="Proteomes" id="UP001520140">
    <property type="component" value="Unassembled WGS sequence"/>
</dbReference>
<evidence type="ECO:0000259" key="4">
    <source>
        <dbReference type="PROSITE" id="PS50932"/>
    </source>
</evidence>
<dbReference type="InterPro" id="IPR001761">
    <property type="entry name" value="Peripla_BP/Lac1_sug-bd_dom"/>
</dbReference>
<accession>A0ABS7NT20</accession>
<dbReference type="CDD" id="cd06279">
    <property type="entry name" value="PBP1_LacI-like"/>
    <property type="match status" value="1"/>
</dbReference>
<keyword evidence="2 5" id="KW-0238">DNA-binding</keyword>
<feature type="domain" description="HTH lacI-type" evidence="4">
    <location>
        <begin position="11"/>
        <end position="66"/>
    </location>
</feature>
<dbReference type="Gene3D" id="1.10.260.40">
    <property type="entry name" value="lambda repressor-like DNA-binding domains"/>
    <property type="match status" value="1"/>
</dbReference>
<dbReference type="RefSeq" id="WP_068103591.1">
    <property type="nucleotide sequence ID" value="NZ_JABUKE010000008.1"/>
</dbReference>
<dbReference type="InterPro" id="IPR010982">
    <property type="entry name" value="Lambda_DNA-bd_dom_sf"/>
</dbReference>
<dbReference type="PANTHER" id="PTHR30146">
    <property type="entry name" value="LACI-RELATED TRANSCRIPTIONAL REPRESSOR"/>
    <property type="match status" value="1"/>
</dbReference>
<evidence type="ECO:0000256" key="3">
    <source>
        <dbReference type="ARBA" id="ARBA00023163"/>
    </source>
</evidence>
<dbReference type="PROSITE" id="PS50932">
    <property type="entry name" value="HTH_LACI_2"/>
    <property type="match status" value="1"/>
</dbReference>
<reference evidence="5 6" key="1">
    <citation type="submission" date="2020-06" db="EMBL/GenBank/DDBJ databases">
        <title>Taxonomy, biology and ecology of Rhodococcus bacteria occurring in California pistachio and other woody hosts as revealed by genome sequence analyses.</title>
        <authorList>
            <person name="Gai Y."/>
            <person name="Riely B."/>
        </authorList>
    </citation>
    <scope>NUCLEOTIDE SEQUENCE [LARGE SCALE GENOMIC DNA]</scope>
    <source>
        <strain evidence="5 6">BP-284</strain>
    </source>
</reference>
<dbReference type="Pfam" id="PF00532">
    <property type="entry name" value="Peripla_BP_1"/>
    <property type="match status" value="1"/>
</dbReference>
<dbReference type="InterPro" id="IPR028082">
    <property type="entry name" value="Peripla_BP_I"/>
</dbReference>
<organism evidence="5 6">
    <name type="scientific">Rhodococcoides kroppenstedtii</name>
    <dbReference type="NCBI Taxonomy" id="293050"/>
    <lineage>
        <taxon>Bacteria</taxon>
        <taxon>Bacillati</taxon>
        <taxon>Actinomycetota</taxon>
        <taxon>Actinomycetes</taxon>
        <taxon>Mycobacteriales</taxon>
        <taxon>Nocardiaceae</taxon>
        <taxon>Rhodococcoides</taxon>
    </lineage>
</organism>
<proteinExistence type="predicted"/>
<dbReference type="GO" id="GO:0003677">
    <property type="term" value="F:DNA binding"/>
    <property type="evidence" value="ECO:0007669"/>
    <property type="project" value="UniProtKB-KW"/>
</dbReference>
<evidence type="ECO:0000313" key="5">
    <source>
        <dbReference type="EMBL" id="MBY6321144.1"/>
    </source>
</evidence>
<sequence length="362" mass="38362">MARSKEPRRVATLASLAAELNVSRTTVSNAYNRPDQLSPEMRERVLHAARARGYPGPDPVARSLRTRRAGAVGLVLTEALSYSFSDPAAVRFLTGLAEECESAGRGLLLIPAGPAATPEDAAAVVQQAGVDAFVVYSVSDDDPHLTAVRERHLPTVVCDQPRDAADTSLVGIDDRTAMRELADQVFARGHRRIVVLCMRLRRDRHDGVVDADRLSSITFHVQRERIAGVRDAAVAAGVSAEFTVVERFENTRPAGRAAAAEALAAVPDATAVICTSDVLALGALDHCAAGSISIPDELSVTGFDGVDDAERAGLTTVRQPVVEKGRLVGEIVLGVSHSGVDRTEHLPTTLVPGRTLGPPRAS</sequence>